<dbReference type="eggNOG" id="ENOG5031PDG">
    <property type="taxonomic scope" value="Bacteria"/>
</dbReference>
<evidence type="ECO:0000313" key="2">
    <source>
        <dbReference type="EMBL" id="CDO86231.1"/>
    </source>
</evidence>
<proteinExistence type="predicted"/>
<feature type="transmembrane region" description="Helical" evidence="1">
    <location>
        <begin position="75"/>
        <end position="97"/>
    </location>
</feature>
<protein>
    <submittedName>
        <fullName evidence="2">Membrane protein</fullName>
    </submittedName>
</protein>
<accession>A0A024JRL7</accession>
<reference evidence="2" key="2">
    <citation type="submission" date="2014-04" db="EMBL/GenBank/DDBJ databases">
        <authorList>
            <person name="Xu Y.W."/>
            <person name="Yang Q."/>
        </authorList>
    </citation>
    <scope>NUCLEOTIDE SEQUENCE</scope>
    <source>
        <strain evidence="2">DSM 44626</strain>
    </source>
</reference>
<dbReference type="Proteomes" id="UP000028880">
    <property type="component" value="Unassembled WGS sequence"/>
</dbReference>
<sequence length="105" mass="12049">MRYQIVGQRRARRMCRSFADVGVDTGPVRLQQMLAGMPVTDDEVTDVNFALIATRIKRDERNAKRKQLQRQGTRSLMFAGMILLVLNFLFCIAYLMLNLTDQAPL</sequence>
<dbReference type="HOGENOM" id="CLU_161978_1_0_11"/>
<gene>
    <name evidence="2" type="ORF">BN973_00573</name>
</gene>
<dbReference type="STRING" id="47839.BN973_00573"/>
<keyword evidence="1" id="KW-1133">Transmembrane helix</keyword>
<dbReference type="AlphaFoldDB" id="A0A024JRL7"/>
<evidence type="ECO:0000256" key="1">
    <source>
        <dbReference type="SAM" id="Phobius"/>
    </source>
</evidence>
<organism evidence="2">
    <name type="scientific">Mycobacterium triplex</name>
    <dbReference type="NCBI Taxonomy" id="47839"/>
    <lineage>
        <taxon>Bacteria</taxon>
        <taxon>Bacillati</taxon>
        <taxon>Actinomycetota</taxon>
        <taxon>Actinomycetes</taxon>
        <taxon>Mycobacteriales</taxon>
        <taxon>Mycobacteriaceae</taxon>
        <taxon>Mycobacterium</taxon>
        <taxon>Mycobacterium simiae complex</taxon>
    </lineage>
</organism>
<reference evidence="2" key="1">
    <citation type="journal article" date="2014" name="Genome Announc.">
        <title>Draft Genome Sequence of Mycobacterium triplex DSM 44626.</title>
        <authorList>
            <person name="Sassi M."/>
            <person name="Croce O."/>
            <person name="Robert C."/>
            <person name="Raoult D."/>
            <person name="Drancourt M."/>
        </authorList>
    </citation>
    <scope>NUCLEOTIDE SEQUENCE [LARGE SCALE GENOMIC DNA]</scope>
    <source>
        <strain evidence="2">DSM 44626</strain>
    </source>
</reference>
<keyword evidence="1" id="KW-0472">Membrane</keyword>
<dbReference type="EMBL" id="HG964446">
    <property type="protein sequence ID" value="CDO86231.1"/>
    <property type="molecule type" value="Genomic_DNA"/>
</dbReference>
<keyword evidence="1" id="KW-0812">Transmembrane</keyword>
<name>A0A024JRL7_9MYCO</name>